<feature type="domain" description="VTT" evidence="8">
    <location>
        <begin position="15"/>
        <end position="116"/>
    </location>
</feature>
<evidence type="ECO:0000256" key="1">
    <source>
        <dbReference type="ARBA" id="ARBA00004651"/>
    </source>
</evidence>
<dbReference type="PANTHER" id="PTHR42709:SF6">
    <property type="entry name" value="UNDECAPRENYL PHOSPHATE TRANSPORTER A"/>
    <property type="match status" value="1"/>
</dbReference>
<evidence type="ECO:0000256" key="6">
    <source>
        <dbReference type="ARBA" id="ARBA00023136"/>
    </source>
</evidence>
<dbReference type="EMBL" id="WPCU01000003">
    <property type="protein sequence ID" value="MVA74859.1"/>
    <property type="molecule type" value="Genomic_DNA"/>
</dbReference>
<dbReference type="InterPro" id="IPR032816">
    <property type="entry name" value="VTT_dom"/>
</dbReference>
<feature type="transmembrane region" description="Helical" evidence="7">
    <location>
        <begin position="132"/>
        <end position="150"/>
    </location>
</feature>
<dbReference type="PANTHER" id="PTHR42709">
    <property type="entry name" value="ALKALINE PHOSPHATASE LIKE PROTEIN"/>
    <property type="match status" value="1"/>
</dbReference>
<evidence type="ECO:0000313" key="9">
    <source>
        <dbReference type="EMBL" id="MVA74859.1"/>
    </source>
</evidence>
<dbReference type="GO" id="GO:0005886">
    <property type="term" value="C:plasma membrane"/>
    <property type="evidence" value="ECO:0007669"/>
    <property type="project" value="UniProtKB-SubCell"/>
</dbReference>
<protein>
    <recommendedName>
        <fullName evidence="8">VTT domain-containing protein</fullName>
    </recommendedName>
</protein>
<feature type="transmembrane region" description="Helical" evidence="7">
    <location>
        <begin position="100"/>
        <end position="126"/>
    </location>
</feature>
<name>A0A6A9V026_9ACTN</name>
<evidence type="ECO:0000256" key="2">
    <source>
        <dbReference type="ARBA" id="ARBA00010792"/>
    </source>
</evidence>
<keyword evidence="3" id="KW-1003">Cell membrane</keyword>
<evidence type="ECO:0000259" key="8">
    <source>
        <dbReference type="Pfam" id="PF09335"/>
    </source>
</evidence>
<accession>A0A6A9V026</accession>
<dbReference type="RefSeq" id="WP_156607515.1">
    <property type="nucleotide sequence ID" value="NZ_WPCU01000003.1"/>
</dbReference>
<evidence type="ECO:0000256" key="3">
    <source>
        <dbReference type="ARBA" id="ARBA00022475"/>
    </source>
</evidence>
<comment type="caution">
    <text evidence="9">The sequence shown here is derived from an EMBL/GenBank/DDBJ whole genome shotgun (WGS) entry which is preliminary data.</text>
</comment>
<gene>
    <name evidence="9" type="ORF">GC722_02255</name>
</gene>
<evidence type="ECO:0000256" key="7">
    <source>
        <dbReference type="SAM" id="Phobius"/>
    </source>
</evidence>
<comment type="subcellular location">
    <subcellularLocation>
        <location evidence="1">Cell membrane</location>
        <topology evidence="1">Multi-pass membrane protein</topology>
    </subcellularLocation>
</comment>
<comment type="similarity">
    <text evidence="2">Belongs to the DedA family.</text>
</comment>
<reference evidence="9 10" key="1">
    <citation type="submission" date="2019-12" db="EMBL/GenBank/DDBJ databases">
        <title>Auraticoccus cholistani sp. nov., an actinomycete isolated from soil of Cholistan desert.</title>
        <authorList>
            <person name="Cheema M.T."/>
        </authorList>
    </citation>
    <scope>NUCLEOTIDE SEQUENCE [LARGE SCALE GENOMIC DNA]</scope>
    <source>
        <strain evidence="9 10">F435</strain>
    </source>
</reference>
<dbReference type="Proteomes" id="UP000435304">
    <property type="component" value="Unassembled WGS sequence"/>
</dbReference>
<keyword evidence="4 7" id="KW-0812">Transmembrane</keyword>
<sequence>MSLDPTTWGWPFPATVAAFFVVVVLRANATYWLGRLVRRGAERSRAAALLARPGYRRAEGWVDRWGAPAVTVSFLTVGVQTLVNLAAGVGRMSLWRYLPAVVVGSVLWALVYSTVGFVGLAAVRLLWDRSPWLVVAAALLLALLLLAHLVRARRRAPEPAGTAR</sequence>
<feature type="transmembrane region" description="Helical" evidence="7">
    <location>
        <begin position="12"/>
        <end position="33"/>
    </location>
</feature>
<evidence type="ECO:0000313" key="10">
    <source>
        <dbReference type="Proteomes" id="UP000435304"/>
    </source>
</evidence>
<keyword evidence="5 7" id="KW-1133">Transmembrane helix</keyword>
<keyword evidence="10" id="KW-1185">Reference proteome</keyword>
<dbReference type="InterPro" id="IPR051311">
    <property type="entry name" value="DedA_domain"/>
</dbReference>
<evidence type="ECO:0000256" key="5">
    <source>
        <dbReference type="ARBA" id="ARBA00022989"/>
    </source>
</evidence>
<proteinExistence type="inferred from homology"/>
<keyword evidence="6 7" id="KW-0472">Membrane</keyword>
<organism evidence="9 10">
    <name type="scientific">Auraticoccus cholistanensis</name>
    <dbReference type="NCBI Taxonomy" id="2656650"/>
    <lineage>
        <taxon>Bacteria</taxon>
        <taxon>Bacillati</taxon>
        <taxon>Actinomycetota</taxon>
        <taxon>Actinomycetes</taxon>
        <taxon>Propionibacteriales</taxon>
        <taxon>Propionibacteriaceae</taxon>
        <taxon>Auraticoccus</taxon>
    </lineage>
</organism>
<evidence type="ECO:0000256" key="4">
    <source>
        <dbReference type="ARBA" id="ARBA00022692"/>
    </source>
</evidence>
<dbReference type="Pfam" id="PF09335">
    <property type="entry name" value="VTT_dom"/>
    <property type="match status" value="1"/>
</dbReference>
<dbReference type="AlphaFoldDB" id="A0A6A9V026"/>